<comment type="caution">
    <text evidence="3">The sequence shown here is derived from an EMBL/GenBank/DDBJ whole genome shotgun (WGS) entry which is preliminary data.</text>
</comment>
<dbReference type="EMBL" id="BARW01012013">
    <property type="protein sequence ID" value="GAI79408.1"/>
    <property type="molecule type" value="Genomic_DNA"/>
</dbReference>
<dbReference type="Pfam" id="PF07584">
    <property type="entry name" value="BatA"/>
    <property type="match status" value="1"/>
</dbReference>
<keyword evidence="1" id="KW-0812">Transmembrane</keyword>
<proteinExistence type="predicted"/>
<feature type="transmembrane region" description="Helical" evidence="1">
    <location>
        <begin position="6"/>
        <end position="25"/>
    </location>
</feature>
<keyword evidence="1" id="KW-0472">Membrane</keyword>
<name>X1RFM0_9ZZZZ</name>
<dbReference type="InterPro" id="IPR024163">
    <property type="entry name" value="Aerotolerance_reg_N"/>
</dbReference>
<evidence type="ECO:0000256" key="1">
    <source>
        <dbReference type="SAM" id="Phobius"/>
    </source>
</evidence>
<evidence type="ECO:0000259" key="2">
    <source>
        <dbReference type="Pfam" id="PF07584"/>
    </source>
</evidence>
<organism evidence="3">
    <name type="scientific">marine sediment metagenome</name>
    <dbReference type="NCBI Taxonomy" id="412755"/>
    <lineage>
        <taxon>unclassified sequences</taxon>
        <taxon>metagenomes</taxon>
        <taxon>ecological metagenomes</taxon>
    </lineage>
</organism>
<dbReference type="PANTHER" id="PTHR37464">
    <property type="entry name" value="BLL2463 PROTEIN"/>
    <property type="match status" value="1"/>
</dbReference>
<dbReference type="AlphaFoldDB" id="X1RFM0"/>
<feature type="non-terminal residue" evidence="3">
    <location>
        <position position="101"/>
    </location>
</feature>
<feature type="transmembrane region" description="Helical" evidence="1">
    <location>
        <begin position="58"/>
        <end position="79"/>
    </location>
</feature>
<dbReference type="InterPro" id="IPR011933">
    <property type="entry name" value="Double_TM_dom"/>
</dbReference>
<protein>
    <recommendedName>
        <fullName evidence="2">Aerotolerance regulator N-terminal domain-containing protein</fullName>
    </recommendedName>
</protein>
<feature type="domain" description="Aerotolerance regulator N-terminal" evidence="2">
    <location>
        <begin position="1"/>
        <end position="76"/>
    </location>
</feature>
<evidence type="ECO:0000313" key="3">
    <source>
        <dbReference type="EMBL" id="GAI79408.1"/>
    </source>
</evidence>
<keyword evidence="1" id="KW-1133">Transmembrane helix</keyword>
<gene>
    <name evidence="3" type="ORF">S12H4_22870</name>
</gene>
<reference evidence="3" key="1">
    <citation type="journal article" date="2014" name="Front. Microbiol.">
        <title>High frequency of phylogenetically diverse reductive dehalogenase-homologous genes in deep subseafloor sedimentary metagenomes.</title>
        <authorList>
            <person name="Kawai M."/>
            <person name="Futagami T."/>
            <person name="Toyoda A."/>
            <person name="Takaki Y."/>
            <person name="Nishi S."/>
            <person name="Hori S."/>
            <person name="Arai W."/>
            <person name="Tsubouchi T."/>
            <person name="Morono Y."/>
            <person name="Uchiyama I."/>
            <person name="Ito T."/>
            <person name="Fujiyama A."/>
            <person name="Inagaki F."/>
            <person name="Takami H."/>
        </authorList>
    </citation>
    <scope>NUCLEOTIDE SEQUENCE</scope>
    <source>
        <strain evidence="3">Expedition CK06-06</strain>
    </source>
</reference>
<sequence>MSIAFFYPLVWLGGLAVAVPVWLHLRRRFERNVVRFSALRFLEDQPVPRRSPLRLRDVLLLALRVLAVLLLVMAFTWPYNPDLLTEKPTESHVYLLDNTLS</sequence>
<dbReference type="PANTHER" id="PTHR37464:SF1">
    <property type="entry name" value="BLL2463 PROTEIN"/>
    <property type="match status" value="1"/>
</dbReference>
<accession>X1RFM0</accession>
<dbReference type="NCBIfam" id="TIGR02226">
    <property type="entry name" value="two_anch"/>
    <property type="match status" value="1"/>
</dbReference>